<dbReference type="SMART" id="SM00165">
    <property type="entry name" value="UBA"/>
    <property type="match status" value="1"/>
</dbReference>
<evidence type="ECO:0000313" key="3">
    <source>
        <dbReference type="EMBL" id="KAJ1645212.1"/>
    </source>
</evidence>
<dbReference type="InterPro" id="IPR009060">
    <property type="entry name" value="UBA-like_sf"/>
</dbReference>
<feature type="compositionally biased region" description="Pro residues" evidence="1">
    <location>
        <begin position="462"/>
        <end position="472"/>
    </location>
</feature>
<feature type="region of interest" description="Disordered" evidence="1">
    <location>
        <begin position="288"/>
        <end position="368"/>
    </location>
</feature>
<sequence>MAELVQGVKLKYELGSSLPKPVSFPFESIGDYRPVSQIPKYDFTLEKQIMKEIAKQKQKEQYNALKQAQQQLTMVDIIASRKNRRKGKEPDRSSSSSVAASAVSHASLAKPSSDTGVSRPRQDHGVSATTGQAENSVTRPSVSPAMAAAMPQGAANTSAIATSEAGSGGGLGVGPGPGHPHSALPATSNASSASEPGGKASVIYPQVPAQTQPQPQTQTQQLPTTNTNTNTTVAGAYGPHKVTMPHLQQPHQHQQQQQQQLQASMQPSIRPIPLPQQQQQHIRPQIQGMPQPANIPQASQQKHANNGPLGFVIPPPAANQQHTRPAISLPQASPASTGTVGSTGIFPSFQQQHQPAAGPARHSYAPAPPVFSSSLPSWQAALPQKEYSAPVQPALPPKPEEWKAQQPHGSGVSNVGTSSSSLPTTSASTSTSTYSNSAPALPARNQNRNQRMQQQQQQQPQGPAPPAIPPKPFMAFSEFDYASDDVSGLGSSSHSGHVEQLNILLSMGFGRPQAIHALEMYDYDVNKASNYLIDKAFH</sequence>
<gene>
    <name evidence="3" type="ORF">LPJ64_003181</name>
</gene>
<keyword evidence="4" id="KW-1185">Reference proteome</keyword>
<dbReference type="PROSITE" id="PS50030">
    <property type="entry name" value="UBA"/>
    <property type="match status" value="1"/>
</dbReference>
<dbReference type="EMBL" id="JANBOH010000118">
    <property type="protein sequence ID" value="KAJ1645212.1"/>
    <property type="molecule type" value="Genomic_DNA"/>
</dbReference>
<feature type="compositionally biased region" description="Polar residues" evidence="1">
    <location>
        <begin position="185"/>
        <end position="194"/>
    </location>
</feature>
<dbReference type="AlphaFoldDB" id="A0A9W7XM76"/>
<dbReference type="Gene3D" id="1.10.8.10">
    <property type="entry name" value="DNA helicase RuvA subunit, C-terminal domain"/>
    <property type="match status" value="1"/>
</dbReference>
<evidence type="ECO:0000259" key="2">
    <source>
        <dbReference type="PROSITE" id="PS50030"/>
    </source>
</evidence>
<feature type="compositionally biased region" description="Polar residues" evidence="1">
    <location>
        <begin position="330"/>
        <end position="342"/>
    </location>
</feature>
<dbReference type="Pfam" id="PF00627">
    <property type="entry name" value="UBA"/>
    <property type="match status" value="1"/>
</dbReference>
<feature type="compositionally biased region" description="Polar residues" evidence="1">
    <location>
        <begin position="294"/>
        <end position="304"/>
    </location>
</feature>
<dbReference type="SUPFAM" id="SSF46934">
    <property type="entry name" value="UBA-like"/>
    <property type="match status" value="1"/>
</dbReference>
<feature type="region of interest" description="Disordered" evidence="1">
    <location>
        <begin position="384"/>
        <end position="474"/>
    </location>
</feature>
<dbReference type="Proteomes" id="UP001145021">
    <property type="component" value="Unassembled WGS sequence"/>
</dbReference>
<feature type="compositionally biased region" description="Low complexity" evidence="1">
    <location>
        <begin position="93"/>
        <end position="107"/>
    </location>
</feature>
<dbReference type="CDD" id="cd14270">
    <property type="entry name" value="UBA"/>
    <property type="match status" value="1"/>
</dbReference>
<name>A0A9W7XM76_9FUNG</name>
<feature type="region of interest" description="Disordered" evidence="1">
    <location>
        <begin position="80"/>
        <end position="141"/>
    </location>
</feature>
<evidence type="ECO:0000313" key="4">
    <source>
        <dbReference type="Proteomes" id="UP001145021"/>
    </source>
</evidence>
<feature type="compositionally biased region" description="Low complexity" evidence="1">
    <location>
        <begin position="409"/>
        <end position="461"/>
    </location>
</feature>
<feature type="compositionally biased region" description="Polar residues" evidence="1">
    <location>
        <begin position="127"/>
        <end position="141"/>
    </location>
</feature>
<reference evidence="3" key="1">
    <citation type="submission" date="2022-07" db="EMBL/GenBank/DDBJ databases">
        <title>Phylogenomic reconstructions and comparative analyses of Kickxellomycotina fungi.</title>
        <authorList>
            <person name="Reynolds N.K."/>
            <person name="Stajich J.E."/>
            <person name="Barry K."/>
            <person name="Grigoriev I.V."/>
            <person name="Crous P."/>
            <person name="Smith M.E."/>
        </authorList>
    </citation>
    <scope>NUCLEOTIDE SEQUENCE</scope>
    <source>
        <strain evidence="3">NBRC 105413</strain>
    </source>
</reference>
<proteinExistence type="predicted"/>
<feature type="region of interest" description="Disordered" evidence="1">
    <location>
        <begin position="162"/>
        <end position="201"/>
    </location>
</feature>
<dbReference type="InterPro" id="IPR015940">
    <property type="entry name" value="UBA"/>
</dbReference>
<feature type="compositionally biased region" description="Gly residues" evidence="1">
    <location>
        <begin position="166"/>
        <end position="176"/>
    </location>
</feature>
<organism evidence="3 4">
    <name type="scientific">Coemansia asiatica</name>
    <dbReference type="NCBI Taxonomy" id="1052880"/>
    <lineage>
        <taxon>Eukaryota</taxon>
        <taxon>Fungi</taxon>
        <taxon>Fungi incertae sedis</taxon>
        <taxon>Zoopagomycota</taxon>
        <taxon>Kickxellomycotina</taxon>
        <taxon>Kickxellomycetes</taxon>
        <taxon>Kickxellales</taxon>
        <taxon>Kickxellaceae</taxon>
        <taxon>Coemansia</taxon>
    </lineage>
</organism>
<accession>A0A9W7XM76</accession>
<feature type="domain" description="UBA" evidence="2">
    <location>
        <begin position="491"/>
        <end position="535"/>
    </location>
</feature>
<protein>
    <recommendedName>
        <fullName evidence="2">UBA domain-containing protein</fullName>
    </recommendedName>
</protein>
<comment type="caution">
    <text evidence="3">The sequence shown here is derived from an EMBL/GenBank/DDBJ whole genome shotgun (WGS) entry which is preliminary data.</text>
</comment>
<evidence type="ECO:0000256" key="1">
    <source>
        <dbReference type="SAM" id="MobiDB-lite"/>
    </source>
</evidence>